<reference evidence="3" key="1">
    <citation type="submission" date="2016-11" db="EMBL/GenBank/DDBJ databases">
        <authorList>
            <person name="Varghese N."/>
            <person name="Submissions S."/>
        </authorList>
    </citation>
    <scope>NUCLEOTIDE SEQUENCE [LARGE SCALE GENOMIC DNA]</scope>
    <source>
        <strain evidence="3">DSM 25330</strain>
    </source>
</reference>
<protein>
    <recommendedName>
        <fullName evidence="4">Lipoprotein</fullName>
    </recommendedName>
</protein>
<keyword evidence="1" id="KW-0732">Signal</keyword>
<dbReference type="PROSITE" id="PS51257">
    <property type="entry name" value="PROKAR_LIPOPROTEIN"/>
    <property type="match status" value="1"/>
</dbReference>
<evidence type="ECO:0000313" key="3">
    <source>
        <dbReference type="Proteomes" id="UP000184522"/>
    </source>
</evidence>
<dbReference type="Proteomes" id="UP000184522">
    <property type="component" value="Unassembled WGS sequence"/>
</dbReference>
<evidence type="ECO:0000256" key="1">
    <source>
        <dbReference type="SAM" id="SignalP"/>
    </source>
</evidence>
<organism evidence="2 3">
    <name type="scientific">Winogradskyella jejuensis</name>
    <dbReference type="NCBI Taxonomy" id="1089305"/>
    <lineage>
        <taxon>Bacteria</taxon>
        <taxon>Pseudomonadati</taxon>
        <taxon>Bacteroidota</taxon>
        <taxon>Flavobacteriia</taxon>
        <taxon>Flavobacteriales</taxon>
        <taxon>Flavobacteriaceae</taxon>
        <taxon>Winogradskyella</taxon>
    </lineage>
</organism>
<name>A0A1M5NAH0_9FLAO</name>
<gene>
    <name evidence="2" type="ORF">SAMN05444148_1134</name>
</gene>
<sequence length="172" mass="19414">MKFLFSLVTLVFLTGSCNSQKQAATNSKASDAEPIAQKQMMTDKQKAIGQNYDVAVIYEARSRGFAKYAYISEAKIKLSNDRGLQNMQEYKCDKSDWEEIEQLLNSIERKTFQTLKAPTDKRLYDGAAHATLSIKQGDVVYMTPSFDDGFPPKEIEKLVNKVLAIAEKVKKQ</sequence>
<feature type="signal peptide" evidence="1">
    <location>
        <begin position="1"/>
        <end position="23"/>
    </location>
</feature>
<dbReference type="STRING" id="1089305.SAMN05444148_1134"/>
<dbReference type="EMBL" id="FQWS01000001">
    <property type="protein sequence ID" value="SHG86520.1"/>
    <property type="molecule type" value="Genomic_DNA"/>
</dbReference>
<evidence type="ECO:0008006" key="4">
    <source>
        <dbReference type="Google" id="ProtNLM"/>
    </source>
</evidence>
<dbReference type="AlphaFoldDB" id="A0A1M5NAH0"/>
<dbReference type="OrthoDB" id="880459at2"/>
<accession>A0A1M5NAH0</accession>
<proteinExistence type="predicted"/>
<dbReference type="RefSeq" id="WP_083573317.1">
    <property type="nucleotide sequence ID" value="NZ_FQWS01000001.1"/>
</dbReference>
<keyword evidence="3" id="KW-1185">Reference proteome</keyword>
<evidence type="ECO:0000313" key="2">
    <source>
        <dbReference type="EMBL" id="SHG86520.1"/>
    </source>
</evidence>
<feature type="chain" id="PRO_5013359332" description="Lipoprotein" evidence="1">
    <location>
        <begin position="24"/>
        <end position="172"/>
    </location>
</feature>